<dbReference type="Proteomes" id="UP000254919">
    <property type="component" value="Unassembled WGS sequence"/>
</dbReference>
<dbReference type="EMBL" id="UGVN01000003">
    <property type="protein sequence ID" value="SUE95638.1"/>
    <property type="molecule type" value="Genomic_DNA"/>
</dbReference>
<proteinExistence type="predicted"/>
<reference evidence="1 2" key="1">
    <citation type="submission" date="2018-06" db="EMBL/GenBank/DDBJ databases">
        <authorList>
            <consortium name="Pathogen Informatics"/>
            <person name="Doyle S."/>
        </authorList>
    </citation>
    <scope>NUCLEOTIDE SEQUENCE [LARGE SCALE GENOMIC DNA]</scope>
    <source>
        <strain evidence="1 2">NCTC13291</strain>
    </source>
</reference>
<dbReference type="AlphaFoldDB" id="A0A379PL08"/>
<evidence type="ECO:0000313" key="2">
    <source>
        <dbReference type="Proteomes" id="UP000254919"/>
    </source>
</evidence>
<gene>
    <name evidence="1" type="ORF">NCTC13291_04526</name>
</gene>
<organism evidence="1 2">
    <name type="scientific">Roseomonas mucosa</name>
    <dbReference type="NCBI Taxonomy" id="207340"/>
    <lineage>
        <taxon>Bacteria</taxon>
        <taxon>Pseudomonadati</taxon>
        <taxon>Pseudomonadota</taxon>
        <taxon>Alphaproteobacteria</taxon>
        <taxon>Acetobacterales</taxon>
        <taxon>Roseomonadaceae</taxon>
        <taxon>Roseomonas</taxon>
    </lineage>
</organism>
<protein>
    <submittedName>
        <fullName evidence="1">Uncharacterized protein</fullName>
    </submittedName>
</protein>
<evidence type="ECO:0000313" key="1">
    <source>
        <dbReference type="EMBL" id="SUE95638.1"/>
    </source>
</evidence>
<sequence>MEIRRLAPRAPAALSRSLPLADAGEALACTRCGSAYQGDPTLLVACPVCFVAPGVPCCKPDHGRVRQSHLSRSRDALAAGRMPACGALTWDGLHAFAVPVPAAPRHVSSSI</sequence>
<name>A0A379PL08_9PROT</name>
<accession>A0A379PL08</accession>
<dbReference type="RefSeq" id="WP_027297455.1">
    <property type="nucleotide sequence ID" value="NZ_CBCSHT010000076.1"/>
</dbReference>